<evidence type="ECO:0000256" key="1">
    <source>
        <dbReference type="ARBA" id="ARBA00006964"/>
    </source>
</evidence>
<dbReference type="PANTHER" id="PTHR13799">
    <property type="entry name" value="NGG1 INTERACTING FACTOR 3"/>
    <property type="match status" value="1"/>
</dbReference>
<dbReference type="InterPro" id="IPR002678">
    <property type="entry name" value="DUF34/NIF3"/>
</dbReference>
<feature type="binding site" evidence="4">
    <location>
        <position position="223"/>
    </location>
    <ligand>
        <name>a divalent metal cation</name>
        <dbReference type="ChEBI" id="CHEBI:60240"/>
        <label>1</label>
    </ligand>
</feature>
<evidence type="ECO:0000256" key="4">
    <source>
        <dbReference type="PIRSR" id="PIRSR602678-1"/>
    </source>
</evidence>
<organism evidence="5 6">
    <name type="scientific">Aliidiomarina iranensis</name>
    <dbReference type="NCBI Taxonomy" id="1434071"/>
    <lineage>
        <taxon>Bacteria</taxon>
        <taxon>Pseudomonadati</taxon>
        <taxon>Pseudomonadota</taxon>
        <taxon>Gammaproteobacteria</taxon>
        <taxon>Alteromonadales</taxon>
        <taxon>Idiomarinaceae</taxon>
        <taxon>Aliidiomarina</taxon>
    </lineage>
</organism>
<feature type="binding site" evidence="4">
    <location>
        <position position="63"/>
    </location>
    <ligand>
        <name>a divalent metal cation</name>
        <dbReference type="ChEBI" id="CHEBI:60240"/>
        <label>1</label>
    </ligand>
</feature>
<dbReference type="EMBL" id="PIPJ01000002">
    <property type="protein sequence ID" value="RUO22310.1"/>
    <property type="molecule type" value="Genomic_DNA"/>
</dbReference>
<dbReference type="RefSeq" id="WP_126765761.1">
    <property type="nucleotide sequence ID" value="NZ_PIPJ01000002.1"/>
</dbReference>
<reference evidence="6" key="1">
    <citation type="journal article" date="2018" name="Front. Microbiol.">
        <title>Genome-Based Analysis Reveals the Taxonomy and Diversity of the Family Idiomarinaceae.</title>
        <authorList>
            <person name="Liu Y."/>
            <person name="Lai Q."/>
            <person name="Shao Z."/>
        </authorList>
    </citation>
    <scope>NUCLEOTIDE SEQUENCE [LARGE SCALE GENOMIC DNA]</scope>
    <source>
        <strain evidence="6">GBPy7</strain>
    </source>
</reference>
<keyword evidence="3 4" id="KW-0479">Metal-binding</keyword>
<evidence type="ECO:0000256" key="2">
    <source>
        <dbReference type="ARBA" id="ARBA00022112"/>
    </source>
</evidence>
<dbReference type="SUPFAM" id="SSF102705">
    <property type="entry name" value="NIF3 (NGG1p interacting factor 3)-like"/>
    <property type="match status" value="1"/>
</dbReference>
<evidence type="ECO:0000313" key="6">
    <source>
        <dbReference type="Proteomes" id="UP000288395"/>
    </source>
</evidence>
<keyword evidence="6" id="KW-1185">Reference proteome</keyword>
<gene>
    <name evidence="5" type="ORF">CWE08_03745</name>
</gene>
<dbReference type="InterPro" id="IPR036069">
    <property type="entry name" value="DUF34/NIF3_sf"/>
</dbReference>
<comment type="caution">
    <text evidence="5">The sequence shown here is derived from an EMBL/GenBank/DDBJ whole genome shotgun (WGS) entry which is preliminary data.</text>
</comment>
<accession>A0A432VZY1</accession>
<comment type="similarity">
    <text evidence="1">Belongs to the GTP cyclohydrolase I type 2/NIF3 family.</text>
</comment>
<feature type="binding site" evidence="4">
    <location>
        <position position="101"/>
    </location>
    <ligand>
        <name>a divalent metal cation</name>
        <dbReference type="ChEBI" id="CHEBI:60240"/>
        <label>1</label>
    </ligand>
</feature>
<dbReference type="PANTHER" id="PTHR13799:SF14">
    <property type="entry name" value="GTP CYCLOHYDROLASE 1 TYPE 2 HOMOLOG"/>
    <property type="match status" value="1"/>
</dbReference>
<dbReference type="Pfam" id="PF01784">
    <property type="entry name" value="DUF34_NIF3"/>
    <property type="match status" value="1"/>
</dbReference>
<dbReference type="OrthoDB" id="9800881at2"/>
<sequence length="251" mass="26852">MQRNEFLNRLNEWLIPEQVQDYCPNGLQVEGRESISHLVTGVTASQALVDAAVAAGADALLVHHGYFWKGESQPIIGMKRKRIGALLAADMNLFAYHLPLDIHPDFGNNAQLLGLLGVTKVEPVTGMTPTGILQIGTLSAEISGTELAQRLTQILNRELVATEISSAMVKRIAVCTGGGQGFIEDALAAGADVFITGEVSEQTIHVARECGIQFIAAGHHATERYGVKALGEKIAAEMGLKVTFIDIDNPA</sequence>
<evidence type="ECO:0000256" key="3">
    <source>
        <dbReference type="ARBA" id="ARBA00022723"/>
    </source>
</evidence>
<dbReference type="NCBIfam" id="TIGR00486">
    <property type="entry name" value="YbgI_SA1388"/>
    <property type="match status" value="1"/>
</dbReference>
<protein>
    <recommendedName>
        <fullName evidence="2">GTP cyclohydrolase 1 type 2 homolog</fullName>
    </recommendedName>
</protein>
<dbReference type="Gene3D" id="3.40.1390.30">
    <property type="entry name" value="NIF3 (NGG1p interacting factor 3)-like"/>
    <property type="match status" value="2"/>
</dbReference>
<dbReference type="GO" id="GO:0046872">
    <property type="term" value="F:metal ion binding"/>
    <property type="evidence" value="ECO:0007669"/>
    <property type="project" value="UniProtKB-KW"/>
</dbReference>
<name>A0A432VZY1_9GAMM</name>
<dbReference type="Proteomes" id="UP000288395">
    <property type="component" value="Unassembled WGS sequence"/>
</dbReference>
<proteinExistence type="inferred from homology"/>
<dbReference type="GO" id="GO:0005737">
    <property type="term" value="C:cytoplasm"/>
    <property type="evidence" value="ECO:0007669"/>
    <property type="project" value="TreeGrafter"/>
</dbReference>
<feature type="binding site" evidence="4">
    <location>
        <position position="219"/>
    </location>
    <ligand>
        <name>a divalent metal cation</name>
        <dbReference type="ChEBI" id="CHEBI:60240"/>
        <label>1</label>
    </ligand>
</feature>
<dbReference type="AlphaFoldDB" id="A0A432VZY1"/>
<dbReference type="FunFam" id="3.40.1390.30:FF:000002">
    <property type="entry name" value="Nif3-like dinuclear metal center protein"/>
    <property type="match status" value="1"/>
</dbReference>
<feature type="binding site" evidence="4">
    <location>
        <position position="64"/>
    </location>
    <ligand>
        <name>a divalent metal cation</name>
        <dbReference type="ChEBI" id="CHEBI:60240"/>
        <label>2</label>
    </ligand>
</feature>
<evidence type="ECO:0000313" key="5">
    <source>
        <dbReference type="EMBL" id="RUO22310.1"/>
    </source>
</evidence>